<gene>
    <name evidence="2" type="ORF">SAMN04488692_12827</name>
</gene>
<dbReference type="Pfam" id="PF01208">
    <property type="entry name" value="URO-D"/>
    <property type="match status" value="1"/>
</dbReference>
<evidence type="ECO:0000313" key="3">
    <source>
        <dbReference type="Proteomes" id="UP000199476"/>
    </source>
</evidence>
<dbReference type="STRING" id="321763.SAMN04488692_12827"/>
<dbReference type="AlphaFoldDB" id="A0A1G9SFN3"/>
<reference evidence="2 3" key="1">
    <citation type="submission" date="2016-10" db="EMBL/GenBank/DDBJ databases">
        <authorList>
            <person name="de Groot N.N."/>
        </authorList>
    </citation>
    <scope>NUCLEOTIDE SEQUENCE [LARGE SCALE GENOMIC DNA]</scope>
    <source>
        <strain evidence="2 3">SLAS-1</strain>
    </source>
</reference>
<dbReference type="InterPro" id="IPR052024">
    <property type="entry name" value="Methanogen_methyltrans"/>
</dbReference>
<dbReference type="RefSeq" id="WP_089761884.1">
    <property type="nucleotide sequence ID" value="NZ_FNGO01000028.1"/>
</dbReference>
<protein>
    <submittedName>
        <fullName evidence="2">Uroporphyrinogen decarboxylase</fullName>
    </submittedName>
</protein>
<proteinExistence type="predicted"/>
<dbReference type="GO" id="GO:0006779">
    <property type="term" value="P:porphyrin-containing compound biosynthetic process"/>
    <property type="evidence" value="ECO:0007669"/>
    <property type="project" value="InterPro"/>
</dbReference>
<evidence type="ECO:0000313" key="2">
    <source>
        <dbReference type="EMBL" id="SDM34288.1"/>
    </source>
</evidence>
<dbReference type="GO" id="GO:0004853">
    <property type="term" value="F:uroporphyrinogen decarboxylase activity"/>
    <property type="evidence" value="ECO:0007669"/>
    <property type="project" value="InterPro"/>
</dbReference>
<dbReference type="InterPro" id="IPR038071">
    <property type="entry name" value="UROD/MetE-like_sf"/>
</dbReference>
<organism evidence="2 3">
    <name type="scientific">Halarsenatibacter silvermanii</name>
    <dbReference type="NCBI Taxonomy" id="321763"/>
    <lineage>
        <taxon>Bacteria</taxon>
        <taxon>Bacillati</taxon>
        <taxon>Bacillota</taxon>
        <taxon>Clostridia</taxon>
        <taxon>Halanaerobiales</taxon>
        <taxon>Halarsenatibacteraceae</taxon>
        <taxon>Halarsenatibacter</taxon>
    </lineage>
</organism>
<sequence>MSFEITSRKRIIKALNHEEPDEVPVDFGATMNSSIVKEGYINLCEYLDIPAEDPKFINRMMRSVEVKDQLLDYFSVDVRGVFPETTAEIEWIEDDIYRDHWGLEWEKNKYYYELRKSPLAGNISESDIDRYDWPDPKNIEIEDLNKKIDYLRGEYDSALIMSLPSCFIHTSQYLRGFEEWYLDCAANPELLTYLFDRILEINLEISRKILQQAGDRADIIKFADDLGSQRGLQISPEFFRTHIKPRFKRYVDQIREFVDDPKVFIHSCGSIEPILTDFIEIGIDIINPVQISAEEMAPEKLKNEYGDQLSFWGAVDTQKVLRTESPAAVRKEVERLVKILGEGGGFVLGAVHNIQPDVPPENIEAMFLHAKEFSKSFY</sequence>
<dbReference type="EMBL" id="FNGO01000028">
    <property type="protein sequence ID" value="SDM34288.1"/>
    <property type="molecule type" value="Genomic_DNA"/>
</dbReference>
<dbReference type="OrthoDB" id="9815759at2"/>
<keyword evidence="3" id="KW-1185">Reference proteome</keyword>
<dbReference type="SUPFAM" id="SSF51726">
    <property type="entry name" value="UROD/MetE-like"/>
    <property type="match status" value="1"/>
</dbReference>
<dbReference type="Proteomes" id="UP000199476">
    <property type="component" value="Unassembled WGS sequence"/>
</dbReference>
<feature type="domain" description="Uroporphyrinogen decarboxylase (URO-D)" evidence="1">
    <location>
        <begin position="123"/>
        <end position="372"/>
    </location>
</feature>
<accession>A0A1G9SFN3</accession>
<dbReference type="Gene3D" id="3.20.20.210">
    <property type="match status" value="1"/>
</dbReference>
<dbReference type="InterPro" id="IPR000257">
    <property type="entry name" value="Uroporphyrinogen_deCOase"/>
</dbReference>
<dbReference type="PANTHER" id="PTHR47099">
    <property type="entry name" value="METHYLCOBAMIDE:COM METHYLTRANSFERASE MTBA"/>
    <property type="match status" value="1"/>
</dbReference>
<name>A0A1G9SFN3_9FIRM</name>
<dbReference type="PANTHER" id="PTHR47099:SF1">
    <property type="entry name" value="METHYLCOBAMIDE:COM METHYLTRANSFERASE MTBA"/>
    <property type="match status" value="1"/>
</dbReference>
<evidence type="ECO:0000259" key="1">
    <source>
        <dbReference type="Pfam" id="PF01208"/>
    </source>
</evidence>